<dbReference type="GO" id="GO:0000155">
    <property type="term" value="F:phosphorelay sensor kinase activity"/>
    <property type="evidence" value="ECO:0007669"/>
    <property type="project" value="TreeGrafter"/>
</dbReference>
<dbReference type="Pfam" id="PF02518">
    <property type="entry name" value="HATPase_c"/>
    <property type="match status" value="1"/>
</dbReference>
<evidence type="ECO:0000256" key="1">
    <source>
        <dbReference type="ARBA" id="ARBA00022553"/>
    </source>
</evidence>
<dbReference type="InterPro" id="IPR036890">
    <property type="entry name" value="HATPase_C_sf"/>
</dbReference>
<dbReference type="HOGENOM" id="CLU_827967_0_0_2"/>
<dbReference type="AlphaFoldDB" id="A7I735"/>
<sequence length="335" mass="38202">MGRCGQSCPSEQLSLLPRSFKMYGNMAKPFRQHYESFLRYAPLSIVGVCLLASVGWIAASDYLTYYFVRGNQNFFMISIAADLAYICFITVFLYVAIRYYLNEIQTVNRRAYETLKQSEQDCRITNHKLHLMTDIAYQDIQNKINSVIAFSDMSRSKTPEQREAFRQKGVQQLKQVLDLIAKTKDYQQMGVERETWVDVQETVKTQWAHVDSPPGVTMSADVHGLRIYTDPVIERVFFNLMSNAIKHGKTTKHISVSVEETDGGAVLRFEDNGIGIAAAHKPQIFERIVGGPGKFHLFFVRECLTLYGMSIAETGEEGKGARFEIRIPWKMCQVA</sequence>
<dbReference type="PANTHER" id="PTHR43547">
    <property type="entry name" value="TWO-COMPONENT HISTIDINE KINASE"/>
    <property type="match status" value="1"/>
</dbReference>
<dbReference type="eggNOG" id="arCOG06193">
    <property type="taxonomic scope" value="Archaea"/>
</dbReference>
<keyword evidence="4" id="KW-0808">Transferase</keyword>
<organism evidence="4 5">
    <name type="scientific">Methanoregula boonei (strain DSM 21154 / JCM 14090 / 6A8)</name>
    <dbReference type="NCBI Taxonomy" id="456442"/>
    <lineage>
        <taxon>Archaea</taxon>
        <taxon>Methanobacteriati</taxon>
        <taxon>Methanobacteriota</taxon>
        <taxon>Stenosarchaea group</taxon>
        <taxon>Methanomicrobia</taxon>
        <taxon>Methanomicrobiales</taxon>
        <taxon>Methanoregulaceae</taxon>
        <taxon>Methanoregula</taxon>
    </lineage>
</organism>
<evidence type="ECO:0000313" key="5">
    <source>
        <dbReference type="Proteomes" id="UP000002408"/>
    </source>
</evidence>
<keyword evidence="4" id="KW-0418">Kinase</keyword>
<keyword evidence="1" id="KW-0597">Phosphoprotein</keyword>
<proteinExistence type="predicted"/>
<gene>
    <name evidence="4" type="ordered locus">Mboo_1028</name>
</gene>
<dbReference type="STRING" id="456442.Mboo_1028"/>
<dbReference type="Gene3D" id="3.30.565.10">
    <property type="entry name" value="Histidine kinase-like ATPase, C-terminal domain"/>
    <property type="match status" value="1"/>
</dbReference>
<dbReference type="SUPFAM" id="SSF55874">
    <property type="entry name" value="ATPase domain of HSP90 chaperone/DNA topoisomerase II/histidine kinase"/>
    <property type="match status" value="1"/>
</dbReference>
<evidence type="ECO:0000256" key="2">
    <source>
        <dbReference type="SAM" id="Phobius"/>
    </source>
</evidence>
<keyword evidence="2" id="KW-1133">Transmembrane helix</keyword>
<name>A7I735_METB6</name>
<evidence type="ECO:0000313" key="4">
    <source>
        <dbReference type="EMBL" id="ABS55546.1"/>
    </source>
</evidence>
<feature type="transmembrane region" description="Helical" evidence="2">
    <location>
        <begin position="74"/>
        <end position="101"/>
    </location>
</feature>
<evidence type="ECO:0000259" key="3">
    <source>
        <dbReference type="PROSITE" id="PS50109"/>
    </source>
</evidence>
<accession>A7I735</accession>
<feature type="transmembrane region" description="Helical" evidence="2">
    <location>
        <begin position="37"/>
        <end position="59"/>
    </location>
</feature>
<dbReference type="InterPro" id="IPR005467">
    <property type="entry name" value="His_kinase_dom"/>
</dbReference>
<keyword evidence="5" id="KW-1185">Reference proteome</keyword>
<dbReference type="PROSITE" id="PS50109">
    <property type="entry name" value="HIS_KIN"/>
    <property type="match status" value="1"/>
</dbReference>
<keyword evidence="2" id="KW-0812">Transmembrane</keyword>
<keyword evidence="2" id="KW-0472">Membrane</keyword>
<dbReference type="PANTHER" id="PTHR43547:SF2">
    <property type="entry name" value="HYBRID SIGNAL TRANSDUCTION HISTIDINE KINASE C"/>
    <property type="match status" value="1"/>
</dbReference>
<dbReference type="SMART" id="SM00387">
    <property type="entry name" value="HATPase_c"/>
    <property type="match status" value="1"/>
</dbReference>
<feature type="domain" description="Histidine kinase" evidence="3">
    <location>
        <begin position="233"/>
        <end position="331"/>
    </location>
</feature>
<reference evidence="5" key="1">
    <citation type="journal article" date="2015" name="Microbiology">
        <title>Genome of Methanoregula boonei 6A8 reveals adaptations to oligotrophic peatland environments.</title>
        <authorList>
            <person name="Braeuer S."/>
            <person name="Cadillo-Quiroz H."/>
            <person name="Kyrpides N."/>
            <person name="Woyke T."/>
            <person name="Goodwin L."/>
            <person name="Detter C."/>
            <person name="Podell S."/>
            <person name="Yavitt J.B."/>
            <person name="Zinder S.H."/>
        </authorList>
    </citation>
    <scope>NUCLEOTIDE SEQUENCE [LARGE SCALE GENOMIC DNA]</scope>
    <source>
        <strain evidence="5">DSM 21154 / JCM 14090 / 6A8</strain>
    </source>
</reference>
<protein>
    <submittedName>
        <fullName evidence="4">Integral membrane sensor signal transduction histidine kinase</fullName>
    </submittedName>
</protein>
<dbReference type="KEGG" id="mbn:Mboo_1028"/>
<dbReference type="CDD" id="cd00075">
    <property type="entry name" value="HATPase"/>
    <property type="match status" value="1"/>
</dbReference>
<dbReference type="InterPro" id="IPR003594">
    <property type="entry name" value="HATPase_dom"/>
</dbReference>
<dbReference type="Proteomes" id="UP000002408">
    <property type="component" value="Chromosome"/>
</dbReference>
<dbReference type="EMBL" id="CP000780">
    <property type="protein sequence ID" value="ABS55546.1"/>
    <property type="molecule type" value="Genomic_DNA"/>
</dbReference>